<comment type="miscellaneous">
    <text evidence="15">In the RecBCD complex, RecB has a slow 3'-5' helicase, an exonuclease activity and loads RecA onto ssDNA, RecD has a fast 5'-3' helicase activity, while RecC stimulates the ATPase and processivity of the RecB helicase and contributes to recognition of the Chi site.</text>
</comment>
<dbReference type="Gene3D" id="1.10.486.10">
    <property type="entry name" value="PCRA, domain 4"/>
    <property type="match status" value="1"/>
</dbReference>
<comment type="caution">
    <text evidence="19">The sequence shown here is derived from an EMBL/GenBank/DDBJ whole genome shotgun (WGS) entry which is preliminary data.</text>
</comment>
<dbReference type="SUPFAM" id="SSF52980">
    <property type="entry name" value="Restriction endonuclease-like"/>
    <property type="match status" value="1"/>
</dbReference>
<evidence type="ECO:0000256" key="9">
    <source>
        <dbReference type="ARBA" id="ARBA00022842"/>
    </source>
</evidence>
<keyword evidence="5 15" id="KW-0378">Hydrolase</keyword>
<dbReference type="Gene3D" id="1.10.3170.10">
    <property type="entry name" value="Recbcd, chain B, domain 2"/>
    <property type="match status" value="1"/>
</dbReference>
<feature type="binding site" evidence="15">
    <location>
        <position position="985"/>
    </location>
    <ligand>
        <name>Mg(2+)</name>
        <dbReference type="ChEBI" id="CHEBI:18420"/>
    </ligand>
</feature>
<protein>
    <recommendedName>
        <fullName evidence="15">RecBCD enzyme subunit RecB</fullName>
        <ecNumber evidence="15">3.1.11.5</ecNumber>
        <ecNumber evidence="15">5.6.2.4</ecNumber>
    </recommendedName>
    <alternativeName>
        <fullName evidence="15">DNA 3'-5' helicase subunit RecB</fullName>
    </alternativeName>
    <alternativeName>
        <fullName evidence="15">Exonuclease V subunit RecB</fullName>
        <shortName evidence="15">ExoV subunit RecB</shortName>
    </alternativeName>
    <alternativeName>
        <fullName evidence="15">Helicase/nuclease RecBCD subunit RecB</fullName>
    </alternativeName>
</protein>
<keyword evidence="3 15" id="KW-0547">Nucleotide-binding</keyword>
<evidence type="ECO:0000256" key="6">
    <source>
        <dbReference type="ARBA" id="ARBA00022806"/>
    </source>
</evidence>
<evidence type="ECO:0000256" key="14">
    <source>
        <dbReference type="ARBA" id="ARBA00048988"/>
    </source>
</evidence>
<comment type="catalytic activity">
    <reaction evidence="14 15">
        <text>ATP + H2O = ADP + phosphate + H(+)</text>
        <dbReference type="Rhea" id="RHEA:13065"/>
        <dbReference type="ChEBI" id="CHEBI:15377"/>
        <dbReference type="ChEBI" id="CHEBI:15378"/>
        <dbReference type="ChEBI" id="CHEBI:30616"/>
        <dbReference type="ChEBI" id="CHEBI:43474"/>
        <dbReference type="ChEBI" id="CHEBI:456216"/>
        <dbReference type="EC" id="5.6.2.4"/>
    </reaction>
</comment>
<dbReference type="PANTHER" id="PTHR11070">
    <property type="entry name" value="UVRD / RECB / PCRA DNA HELICASE FAMILY MEMBER"/>
    <property type="match status" value="1"/>
</dbReference>
<comment type="catalytic activity">
    <reaction evidence="13 15">
        <text>Couples ATP hydrolysis with the unwinding of duplex DNA by translocating in the 3'-5' direction.</text>
        <dbReference type="EC" id="5.6.2.4"/>
    </reaction>
</comment>
<dbReference type="CDD" id="cd22352">
    <property type="entry name" value="RecB_C-like"/>
    <property type="match status" value="1"/>
</dbReference>
<dbReference type="InterPro" id="IPR014017">
    <property type="entry name" value="DNA_helicase_UvrD-like_C"/>
</dbReference>
<evidence type="ECO:0000256" key="4">
    <source>
        <dbReference type="ARBA" id="ARBA00022763"/>
    </source>
</evidence>
<keyword evidence="4 15" id="KW-0227">DNA damage</keyword>
<dbReference type="InterPro" id="IPR011604">
    <property type="entry name" value="PDDEXK-like_dom_sf"/>
</dbReference>
<keyword evidence="2 15" id="KW-0479">Metal-binding</keyword>
<evidence type="ECO:0000256" key="13">
    <source>
        <dbReference type="ARBA" id="ARBA00034617"/>
    </source>
</evidence>
<evidence type="ECO:0000256" key="7">
    <source>
        <dbReference type="ARBA" id="ARBA00022839"/>
    </source>
</evidence>
<comment type="catalytic activity">
    <reaction evidence="15">
        <text>Exonucleolytic cleavage (in the presence of ATP) in either 5'- to 3'- or 3'- to 5'-direction to yield 5'-phosphooligonucleotides.</text>
        <dbReference type="EC" id="3.1.11.5"/>
    </reaction>
</comment>
<evidence type="ECO:0000259" key="18">
    <source>
        <dbReference type="PROSITE" id="PS51217"/>
    </source>
</evidence>
<feature type="region of interest" description="Nuclease activity, interacts with RecD and RecA" evidence="15">
    <location>
        <begin position="908"/>
        <end position="1199"/>
    </location>
</feature>
<dbReference type="EC" id="3.1.11.5" evidence="15"/>
<dbReference type="Pfam" id="PF12705">
    <property type="entry name" value="PDDEXK_1"/>
    <property type="match status" value="1"/>
</dbReference>
<dbReference type="PROSITE" id="PS51198">
    <property type="entry name" value="UVRD_HELICASE_ATP_BIND"/>
    <property type="match status" value="1"/>
</dbReference>
<feature type="binding site" evidence="16">
    <location>
        <begin position="19"/>
        <end position="26"/>
    </location>
    <ligand>
        <name>ATP</name>
        <dbReference type="ChEBI" id="CHEBI:30616"/>
    </ligand>
</feature>
<dbReference type="InterPro" id="IPR011335">
    <property type="entry name" value="Restrct_endonuc-II-like"/>
</dbReference>
<evidence type="ECO:0000256" key="15">
    <source>
        <dbReference type="HAMAP-Rule" id="MF_01485"/>
    </source>
</evidence>
<feature type="binding site" evidence="15">
    <location>
        <position position="1107"/>
    </location>
    <ligand>
        <name>Mg(2+)</name>
        <dbReference type="ChEBI" id="CHEBI:18420"/>
    </ligand>
</feature>
<accession>A0A9X4P7T0</accession>
<dbReference type="Gene3D" id="3.90.320.10">
    <property type="match status" value="1"/>
</dbReference>
<dbReference type="EC" id="5.6.2.4" evidence="15"/>
<dbReference type="InterPro" id="IPR004586">
    <property type="entry name" value="RecB"/>
</dbReference>
<keyword evidence="10 15" id="KW-0238">DNA-binding</keyword>
<comment type="cofactor">
    <cofactor evidence="15">
        <name>Mg(2+)</name>
        <dbReference type="ChEBI" id="CHEBI:18420"/>
    </cofactor>
    <text evidence="15">Binds 1 Mg(2+) ion per subunit.</text>
</comment>
<dbReference type="PROSITE" id="PS51217">
    <property type="entry name" value="UVRD_HELICASE_CTER"/>
    <property type="match status" value="1"/>
</dbReference>
<sequence length="1199" mass="140134">MQTLDPIRLPLNAISLIEASAGTGKTYTMVSLYLRLLLQAGENPFSVPLGVENILVVTFTEAATEELKKKIRERISQVKQALIQYQQDKDLSPYDPFLVELICHIQDIDLAIQRLVLAEQNMDIAAIYTIHGFCRRILTQYAFNSGIHFDLELSKDQTELYQQLANQYWREHYYPLSPVASQFVRGELKSPAEVVQQLKPYLSGARLNPSINQPHLLTLPFEQFVQQYIEASQANITQLKQQWRAAQEEIKEQVFTELQKSYKKGEPKRLKRTSFKAKNVENWFANIETWASSDEQNLPSHLCKYFSQQALIQQYCDEGAEPLTHPLFEKIDEINQQVEQYPIYSKVLLWHYLCGVRHKLEKYKLNHKQKNFDDLLTLLREALYREQGEAFAHLIHQQYPFAMIDEFQDTDRIQYDIFAKIYLQSTESQNGFIMIGDPKQAIYKFRGADIFTYLFAAEQTSQRFSLNKNWRSDVAVVETVNQLFNFHQPNSSFLYEKIRFEPVQAQQRLTFHLDQQVQPPLLCYIQEKNDKVEAARICAESIQQWLAFSDKKKATLNGEPIKASNIAVLVRNWQEAALIKNALAELKLPSVYLSDNQNVFDSKEAEELALILTACLNPFNERAILNAISTALFALNSAEIHRVRQDEQSWQHWLERFVHYQRIWQSQGVLAMLHHLLLTEEIPQKLMQQKNAERRLTDILHLAELLQQASVLHESHGALVRWFEDQILGKDRQDEQQIRLESEQDLIKIVTFHKSKGLEYDLVWLPFLAEAMKKPTGQIQTYYDEQGQQICWDMDQQHQDAIYYEAMAEELRLLYVALTRAKYQIAISLPKEFELKQGWNAFLYVLTQGKIGTEKTLSEPLDTASYLSRFCDKSAIFTQAEFSSLPWQANKPQDKLQVREFSGHIEKNWQISSFTALNYQQQKSQSAVQNQNIFFDDAQDHDLYFSNEPQGLLEDNLDINNDENYPTGYSPFDFPMGMQVGVALHRYFELAQFQQGADLALIEQLCQQLQLDPQWQQPIQQWFEAVINTPLVKGTNLTLAQITPTQMLREWQFYLKLGKPFNLHKFNQLLAQYHCPRPDFQFEAVQGMLRGFIDLVFCHQQQYYIVDYKSNYLGNSPQYYQQDQLQPYMLSANYDLQYLIYTLALHRYLRQRDPNYQYEQHFGGVIYTFVRGMNGINAEYGVYFDKPDAALIEQLDQLF</sequence>
<dbReference type="SUPFAM" id="SSF52540">
    <property type="entry name" value="P-loop containing nucleoside triphosphate hydrolases"/>
    <property type="match status" value="1"/>
</dbReference>
<dbReference type="Proteomes" id="UP001155500">
    <property type="component" value="Unassembled WGS sequence"/>
</dbReference>
<dbReference type="Gene3D" id="3.40.50.300">
    <property type="entry name" value="P-loop containing nucleotide triphosphate hydrolases"/>
    <property type="match status" value="2"/>
</dbReference>
<dbReference type="HAMAP" id="MF_01485">
    <property type="entry name" value="RecB"/>
    <property type="match status" value="1"/>
</dbReference>
<comment type="similarity">
    <text evidence="15">Belongs to the helicase family. UvrD subfamily.</text>
</comment>
<evidence type="ECO:0000313" key="20">
    <source>
        <dbReference type="Proteomes" id="UP001155500"/>
    </source>
</evidence>
<dbReference type="GO" id="GO:0043138">
    <property type="term" value="F:3'-5' DNA helicase activity"/>
    <property type="evidence" value="ECO:0007669"/>
    <property type="project" value="UniProtKB-UniRule"/>
</dbReference>
<dbReference type="GO" id="GO:0008854">
    <property type="term" value="F:exodeoxyribonuclease V activity"/>
    <property type="evidence" value="ECO:0007669"/>
    <property type="project" value="UniProtKB-EC"/>
</dbReference>
<dbReference type="Pfam" id="PF00580">
    <property type="entry name" value="UvrD-helicase"/>
    <property type="match status" value="1"/>
</dbReference>
<evidence type="ECO:0000256" key="1">
    <source>
        <dbReference type="ARBA" id="ARBA00022722"/>
    </source>
</evidence>
<dbReference type="AlphaFoldDB" id="A0A9X4P7T0"/>
<comment type="domain">
    <text evidence="15">The C-terminal domain has nuclease activity and interacts with RecD. It interacts with RecA, facilitating its loading onto ssDNA.</text>
</comment>
<dbReference type="PANTHER" id="PTHR11070:SF23">
    <property type="entry name" value="RECBCD ENZYME SUBUNIT RECB"/>
    <property type="match status" value="1"/>
</dbReference>
<gene>
    <name evidence="15" type="primary">recB</name>
    <name evidence="19" type="ORF">A6A20_00315</name>
</gene>
<keyword evidence="11 15" id="KW-0234">DNA repair</keyword>
<evidence type="ECO:0000259" key="17">
    <source>
        <dbReference type="PROSITE" id="PS51198"/>
    </source>
</evidence>
<dbReference type="InterPro" id="IPR027417">
    <property type="entry name" value="P-loop_NTPase"/>
</dbReference>
<comment type="domain">
    <text evidence="15">The N-terminal DNA-binding domain is a ssDNA-dependent ATPase and has ATP-dependent 3'-5' helicase function. This domain interacts with RecC.</text>
</comment>
<evidence type="ECO:0000256" key="12">
    <source>
        <dbReference type="ARBA" id="ARBA00023235"/>
    </source>
</evidence>
<keyword evidence="1 15" id="KW-0540">Nuclease</keyword>
<evidence type="ECO:0000256" key="5">
    <source>
        <dbReference type="ARBA" id="ARBA00022801"/>
    </source>
</evidence>
<feature type="region of interest" description="DNA-binding and helicase activity, interacts with RecC" evidence="15">
    <location>
        <begin position="1"/>
        <end position="874"/>
    </location>
</feature>
<evidence type="ECO:0000256" key="3">
    <source>
        <dbReference type="ARBA" id="ARBA00022741"/>
    </source>
</evidence>
<feature type="binding site" evidence="15">
    <location>
        <position position="1094"/>
    </location>
    <ligand>
        <name>Mg(2+)</name>
        <dbReference type="ChEBI" id="CHEBI:18420"/>
    </ligand>
</feature>
<feature type="domain" description="UvrD-like helicase C-terminal" evidence="18">
    <location>
        <begin position="488"/>
        <end position="757"/>
    </location>
</feature>
<organism evidence="19 20">
    <name type="scientific">Volucribacter amazonae</name>
    <dbReference type="NCBI Taxonomy" id="256731"/>
    <lineage>
        <taxon>Bacteria</taxon>
        <taxon>Pseudomonadati</taxon>
        <taxon>Pseudomonadota</taxon>
        <taxon>Gammaproteobacteria</taxon>
        <taxon>Pasteurellales</taxon>
        <taxon>Pasteurellaceae</taxon>
        <taxon>Volucribacter</taxon>
    </lineage>
</organism>
<name>A0A9X4P7T0_9PAST</name>
<dbReference type="InterPro" id="IPR014016">
    <property type="entry name" value="UvrD-like_ATP-bd"/>
</dbReference>
<evidence type="ECO:0000256" key="16">
    <source>
        <dbReference type="PROSITE-ProRule" id="PRU00560"/>
    </source>
</evidence>
<dbReference type="GO" id="GO:0005524">
    <property type="term" value="F:ATP binding"/>
    <property type="evidence" value="ECO:0007669"/>
    <property type="project" value="UniProtKB-UniRule"/>
</dbReference>
<dbReference type="RefSeq" id="WP_279573705.1">
    <property type="nucleotide sequence ID" value="NZ_LWID01000001.1"/>
</dbReference>
<dbReference type="GO" id="GO:0005829">
    <property type="term" value="C:cytosol"/>
    <property type="evidence" value="ECO:0007669"/>
    <property type="project" value="TreeGrafter"/>
</dbReference>
<proteinExistence type="inferred from homology"/>
<evidence type="ECO:0000256" key="2">
    <source>
        <dbReference type="ARBA" id="ARBA00022723"/>
    </source>
</evidence>
<evidence type="ECO:0000256" key="10">
    <source>
        <dbReference type="ARBA" id="ARBA00023125"/>
    </source>
</evidence>
<dbReference type="NCBIfam" id="TIGR00609">
    <property type="entry name" value="recB"/>
    <property type="match status" value="1"/>
</dbReference>
<keyword evidence="7 15" id="KW-0269">Exonuclease</keyword>
<evidence type="ECO:0000313" key="19">
    <source>
        <dbReference type="EMBL" id="MDG6894108.1"/>
    </source>
</evidence>
<dbReference type="InterPro" id="IPR038726">
    <property type="entry name" value="PDDEXK_AddAB-type"/>
</dbReference>
<dbReference type="GO" id="GO:0009338">
    <property type="term" value="C:exodeoxyribonuclease V complex"/>
    <property type="evidence" value="ECO:0007669"/>
    <property type="project" value="TreeGrafter"/>
</dbReference>
<dbReference type="GO" id="GO:0000724">
    <property type="term" value="P:double-strand break repair via homologous recombination"/>
    <property type="evidence" value="ECO:0007669"/>
    <property type="project" value="UniProtKB-UniRule"/>
</dbReference>
<feature type="domain" description="UvrD-like helicase ATP-binding" evidence="17">
    <location>
        <begin position="1"/>
        <end position="473"/>
    </location>
</feature>
<comment type="function">
    <text evidence="15">A helicase/nuclease that prepares dsDNA breaks (DSB) for recombinational DNA repair. Binds to DSBs and unwinds DNA via a highly rapid and processive ATP-dependent bidirectional helicase activity. Unwinds dsDNA until it encounters a Chi (crossover hotspot instigator) sequence from the 3' direction. Cuts ssDNA a few nucleotides 3' to the Chi site. The properties and activities of the enzyme are changed at Chi. The Chi-altered holoenzyme produces a long 3'-ssDNA overhang and facilitates RecA-binding to the ssDNA for homologous DNA recombination and repair. Holoenzyme degrades any linearized DNA that is unable to undergo homologous recombination. In the holoenzyme this subunit contributes ATPase, 3'-5' helicase, exonuclease activity and loads RecA onto ssDNA.</text>
</comment>
<evidence type="ECO:0000256" key="11">
    <source>
        <dbReference type="ARBA" id="ARBA00023204"/>
    </source>
</evidence>
<keyword evidence="9 15" id="KW-0460">Magnesium</keyword>
<evidence type="ECO:0000256" key="8">
    <source>
        <dbReference type="ARBA" id="ARBA00022840"/>
    </source>
</evidence>
<keyword evidence="6 15" id="KW-0347">Helicase</keyword>
<reference evidence="19" key="1">
    <citation type="submission" date="2016-03" db="EMBL/GenBank/DDBJ databases">
        <title>Co-evolution between Pasteurellaceae and their hosts.</title>
        <authorList>
            <person name="Hansen M.J."/>
            <person name="Bojesen A.M."/>
            <person name="Planet P."/>
        </authorList>
    </citation>
    <scope>NUCLEOTIDE SEQUENCE</scope>
    <source>
        <strain evidence="19">146/S8/89</strain>
    </source>
</reference>
<keyword evidence="8 15" id="KW-0067">ATP-binding</keyword>
<keyword evidence="20" id="KW-1185">Reference proteome</keyword>
<comment type="subunit">
    <text evidence="15">Heterotrimer of RecB, RecC and RecD. All subunits contribute to DNA-binding. Interacts with RecA.</text>
</comment>
<keyword evidence="12 15" id="KW-0413">Isomerase</keyword>
<feature type="active site" description="For nuclease activity" evidence="15">
    <location>
        <position position="1107"/>
    </location>
</feature>
<dbReference type="InterPro" id="IPR000212">
    <property type="entry name" value="DNA_helicase_UvrD/REP"/>
</dbReference>
<dbReference type="GO" id="GO:0000287">
    <property type="term" value="F:magnesium ion binding"/>
    <property type="evidence" value="ECO:0007669"/>
    <property type="project" value="UniProtKB-UniRule"/>
</dbReference>
<dbReference type="Pfam" id="PF13361">
    <property type="entry name" value="UvrD_C"/>
    <property type="match status" value="1"/>
</dbReference>
<dbReference type="EMBL" id="LWID01000001">
    <property type="protein sequence ID" value="MDG6894108.1"/>
    <property type="molecule type" value="Genomic_DNA"/>
</dbReference>
<dbReference type="GO" id="GO:0003677">
    <property type="term" value="F:DNA binding"/>
    <property type="evidence" value="ECO:0007669"/>
    <property type="project" value="UniProtKB-UniRule"/>
</dbReference>